<proteinExistence type="predicted"/>
<dbReference type="AlphaFoldDB" id="A0A392SKE8"/>
<evidence type="ECO:0000313" key="1">
    <source>
        <dbReference type="EMBL" id="MCI48917.1"/>
    </source>
</evidence>
<reference evidence="1 2" key="1">
    <citation type="journal article" date="2018" name="Front. Plant Sci.">
        <title>Red Clover (Trifolium pratense) and Zigzag Clover (T. medium) - A Picture of Genomic Similarities and Differences.</title>
        <authorList>
            <person name="Dluhosova J."/>
            <person name="Istvanek J."/>
            <person name="Nedelnik J."/>
            <person name="Repkova J."/>
        </authorList>
    </citation>
    <scope>NUCLEOTIDE SEQUENCE [LARGE SCALE GENOMIC DNA]</scope>
    <source>
        <strain evidence="2">cv. 10/8</strain>
        <tissue evidence="1">Leaf</tissue>
    </source>
</reference>
<evidence type="ECO:0000313" key="2">
    <source>
        <dbReference type="Proteomes" id="UP000265520"/>
    </source>
</evidence>
<dbReference type="EMBL" id="LXQA010393294">
    <property type="protein sequence ID" value="MCI48917.1"/>
    <property type="molecule type" value="Genomic_DNA"/>
</dbReference>
<dbReference type="Proteomes" id="UP000265520">
    <property type="component" value="Unassembled WGS sequence"/>
</dbReference>
<organism evidence="1 2">
    <name type="scientific">Trifolium medium</name>
    <dbReference type="NCBI Taxonomy" id="97028"/>
    <lineage>
        <taxon>Eukaryota</taxon>
        <taxon>Viridiplantae</taxon>
        <taxon>Streptophyta</taxon>
        <taxon>Embryophyta</taxon>
        <taxon>Tracheophyta</taxon>
        <taxon>Spermatophyta</taxon>
        <taxon>Magnoliopsida</taxon>
        <taxon>eudicotyledons</taxon>
        <taxon>Gunneridae</taxon>
        <taxon>Pentapetalae</taxon>
        <taxon>rosids</taxon>
        <taxon>fabids</taxon>
        <taxon>Fabales</taxon>
        <taxon>Fabaceae</taxon>
        <taxon>Papilionoideae</taxon>
        <taxon>50 kb inversion clade</taxon>
        <taxon>NPAAA clade</taxon>
        <taxon>Hologalegina</taxon>
        <taxon>IRL clade</taxon>
        <taxon>Trifolieae</taxon>
        <taxon>Trifolium</taxon>
    </lineage>
</organism>
<protein>
    <submittedName>
        <fullName evidence="1">Uncharacterized protein</fullName>
    </submittedName>
</protein>
<feature type="non-terminal residue" evidence="1">
    <location>
        <position position="51"/>
    </location>
</feature>
<accession>A0A392SKE8</accession>
<comment type="caution">
    <text evidence="1">The sequence shown here is derived from an EMBL/GenBank/DDBJ whole genome shotgun (WGS) entry which is preliminary data.</text>
</comment>
<keyword evidence="2" id="KW-1185">Reference proteome</keyword>
<sequence>MAGEDSTGNVMGTYFKITDMEEVTQGFQPANPTTLDVKKIVMNELRKINSK</sequence>
<name>A0A392SKE8_9FABA</name>